<dbReference type="InterPro" id="IPR029033">
    <property type="entry name" value="His_PPase_superfam"/>
</dbReference>
<dbReference type="AlphaFoldDB" id="A0A1I2SJ23"/>
<protein>
    <submittedName>
        <fullName evidence="3">2,3-bisphosphoglycerate-dependent phosphoglycerate mutase</fullName>
    </submittedName>
</protein>
<proteinExistence type="predicted"/>
<dbReference type="EMBL" id="FONR01000022">
    <property type="protein sequence ID" value="SFG52804.1"/>
    <property type="molecule type" value="Genomic_DNA"/>
</dbReference>
<gene>
    <name evidence="3" type="ORF">SAMN02787118_12252</name>
</gene>
<dbReference type="Proteomes" id="UP000181942">
    <property type="component" value="Unassembled WGS sequence"/>
</dbReference>
<name>A0A1I2SJ23_9ACTN</name>
<accession>A0A1I2SJ23</accession>
<evidence type="ECO:0000256" key="1">
    <source>
        <dbReference type="PIRSR" id="PIRSR613078-2"/>
    </source>
</evidence>
<feature type="binding site" evidence="1">
    <location>
        <begin position="7"/>
        <end position="8"/>
    </location>
    <ligand>
        <name>substrate</name>
    </ligand>
</feature>
<sequence length="57" mass="5949">MLVVAHGNTLRALVKLIDGLSEDAITGLNIPTGVPLRFDLDDALRPVVRGGSPLSSP</sequence>
<evidence type="ECO:0000313" key="4">
    <source>
        <dbReference type="Proteomes" id="UP000181942"/>
    </source>
</evidence>
<reference evidence="3 4" key="1">
    <citation type="submission" date="2016-10" db="EMBL/GenBank/DDBJ databases">
        <authorList>
            <person name="de Groot N.N."/>
        </authorList>
    </citation>
    <scope>NUCLEOTIDE SEQUENCE [LARGE SCALE GENOMIC DNA]</scope>
    <source>
        <strain evidence="3 4">OK461</strain>
    </source>
</reference>
<evidence type="ECO:0000256" key="2">
    <source>
        <dbReference type="PIRSR" id="PIRSR613078-3"/>
    </source>
</evidence>
<organism evidence="3 4">
    <name type="scientific">Streptomyces mirabilis</name>
    <dbReference type="NCBI Taxonomy" id="68239"/>
    <lineage>
        <taxon>Bacteria</taxon>
        <taxon>Bacillati</taxon>
        <taxon>Actinomycetota</taxon>
        <taxon>Actinomycetes</taxon>
        <taxon>Kitasatosporales</taxon>
        <taxon>Streptomycetaceae</taxon>
        <taxon>Streptomyces</taxon>
    </lineage>
</organism>
<dbReference type="InterPro" id="IPR013078">
    <property type="entry name" value="His_Pase_superF_clade-1"/>
</dbReference>
<dbReference type="CDD" id="cd07067">
    <property type="entry name" value="HP_PGM_like"/>
    <property type="match status" value="1"/>
</dbReference>
<feature type="site" description="Transition state stabilizer" evidence="2">
    <location>
        <position position="6"/>
    </location>
</feature>
<dbReference type="SUPFAM" id="SSF53254">
    <property type="entry name" value="Phosphoglycerate mutase-like"/>
    <property type="match status" value="1"/>
</dbReference>
<evidence type="ECO:0000313" key="3">
    <source>
        <dbReference type="EMBL" id="SFG52804.1"/>
    </source>
</evidence>
<dbReference type="Gene3D" id="3.40.50.1240">
    <property type="entry name" value="Phosphoglycerate mutase-like"/>
    <property type="match status" value="1"/>
</dbReference>